<dbReference type="KEGG" id="apln:108734294"/>
<keyword evidence="1" id="KW-0479">Metal-binding</keyword>
<evidence type="ECO:0000256" key="5">
    <source>
        <dbReference type="PROSITE-ProRule" id="PRU00309"/>
    </source>
</evidence>
<dbReference type="OrthoDB" id="6742061at2759"/>
<evidence type="ECO:0000259" key="6">
    <source>
        <dbReference type="PROSITE" id="PS50950"/>
    </source>
</evidence>
<protein>
    <submittedName>
        <fullName evidence="8">Uncharacterized protein LOC108734294</fullName>
    </submittedName>
</protein>
<sequence>MKKMKTKHYCCIPNCPTYDTLDKFLRFPLDVEWRTRWIKAIPVKNWVIDYGTIICVHHFKNSDLAMYTKLLNGTSGKSVITRSSTPLIKHGALPSKFDNLINTSEPSEEVFKFRDVFELSYRDHSPETFGDVEGVDINDFLIDYYYVKQVFEVKLKNVLGEWKIQNGQDYLMFYTVGNFDIPQIVSSIKIDTNLCVTVCLNGREMDPADLTWAVPLTRKINRWSQLTQLLNLFGR</sequence>
<evidence type="ECO:0000256" key="4">
    <source>
        <dbReference type="ARBA" id="ARBA00023125"/>
    </source>
</evidence>
<evidence type="ECO:0000256" key="3">
    <source>
        <dbReference type="ARBA" id="ARBA00022833"/>
    </source>
</evidence>
<organism evidence="7 8">
    <name type="scientific">Agrilus planipennis</name>
    <name type="common">Emerald ash borer</name>
    <name type="synonym">Agrilus marcopoli</name>
    <dbReference type="NCBI Taxonomy" id="224129"/>
    <lineage>
        <taxon>Eukaryota</taxon>
        <taxon>Metazoa</taxon>
        <taxon>Ecdysozoa</taxon>
        <taxon>Arthropoda</taxon>
        <taxon>Hexapoda</taxon>
        <taxon>Insecta</taxon>
        <taxon>Pterygota</taxon>
        <taxon>Neoptera</taxon>
        <taxon>Endopterygota</taxon>
        <taxon>Coleoptera</taxon>
        <taxon>Polyphaga</taxon>
        <taxon>Elateriformia</taxon>
        <taxon>Buprestoidea</taxon>
        <taxon>Buprestidae</taxon>
        <taxon>Agrilinae</taxon>
        <taxon>Agrilus</taxon>
    </lineage>
</organism>
<dbReference type="InterPro" id="IPR006612">
    <property type="entry name" value="THAP_Znf"/>
</dbReference>
<dbReference type="SMART" id="SM00980">
    <property type="entry name" value="THAP"/>
    <property type="match status" value="1"/>
</dbReference>
<dbReference type="GO" id="GO:0003677">
    <property type="term" value="F:DNA binding"/>
    <property type="evidence" value="ECO:0007669"/>
    <property type="project" value="UniProtKB-UniRule"/>
</dbReference>
<evidence type="ECO:0000313" key="8">
    <source>
        <dbReference type="RefSeq" id="XP_018321273.1"/>
    </source>
</evidence>
<keyword evidence="2 5" id="KW-0863">Zinc-finger</keyword>
<dbReference type="Proteomes" id="UP000192223">
    <property type="component" value="Unplaced"/>
</dbReference>
<keyword evidence="7" id="KW-1185">Reference proteome</keyword>
<dbReference type="Pfam" id="PF05485">
    <property type="entry name" value="THAP"/>
    <property type="match status" value="1"/>
</dbReference>
<dbReference type="GeneID" id="108734294"/>
<reference evidence="8" key="1">
    <citation type="submission" date="2025-08" db="UniProtKB">
        <authorList>
            <consortium name="RefSeq"/>
        </authorList>
    </citation>
    <scope>IDENTIFICATION</scope>
    <source>
        <tissue evidence="8">Entire body</tissue>
    </source>
</reference>
<dbReference type="InParanoid" id="A0A1W4WMD2"/>
<dbReference type="SUPFAM" id="SSF57716">
    <property type="entry name" value="Glucocorticoid receptor-like (DNA-binding domain)"/>
    <property type="match status" value="1"/>
</dbReference>
<dbReference type="RefSeq" id="XP_018321273.1">
    <property type="nucleotide sequence ID" value="XM_018465771.1"/>
</dbReference>
<dbReference type="PROSITE" id="PS50950">
    <property type="entry name" value="ZF_THAP"/>
    <property type="match status" value="1"/>
</dbReference>
<accession>A0A1W4WMD2</accession>
<gene>
    <name evidence="8" type="primary">LOC108734294</name>
</gene>
<dbReference type="AlphaFoldDB" id="A0A1W4WMD2"/>
<evidence type="ECO:0000313" key="7">
    <source>
        <dbReference type="Proteomes" id="UP000192223"/>
    </source>
</evidence>
<proteinExistence type="predicted"/>
<name>A0A1W4WMD2_AGRPL</name>
<keyword evidence="4 5" id="KW-0238">DNA-binding</keyword>
<keyword evidence="3" id="KW-0862">Zinc</keyword>
<evidence type="ECO:0000256" key="1">
    <source>
        <dbReference type="ARBA" id="ARBA00022723"/>
    </source>
</evidence>
<dbReference type="GO" id="GO:0008270">
    <property type="term" value="F:zinc ion binding"/>
    <property type="evidence" value="ECO:0007669"/>
    <property type="project" value="UniProtKB-KW"/>
</dbReference>
<evidence type="ECO:0000256" key="2">
    <source>
        <dbReference type="ARBA" id="ARBA00022771"/>
    </source>
</evidence>
<feature type="domain" description="THAP-type" evidence="6">
    <location>
        <begin position="4"/>
        <end position="97"/>
    </location>
</feature>